<dbReference type="AlphaFoldDB" id="A0A9W2ZW83"/>
<accession>A0A9W2ZW83</accession>
<protein>
    <submittedName>
        <fullName evidence="2">Uncharacterized protein LOC106065043 isoform X1</fullName>
    </submittedName>
</protein>
<keyword evidence="1" id="KW-1185">Reference proteome</keyword>
<proteinExistence type="predicted"/>
<reference evidence="2" key="1">
    <citation type="submission" date="2025-08" db="UniProtKB">
        <authorList>
            <consortium name="RefSeq"/>
        </authorList>
    </citation>
    <scope>IDENTIFICATION</scope>
</reference>
<evidence type="ECO:0000313" key="1">
    <source>
        <dbReference type="Proteomes" id="UP001165740"/>
    </source>
</evidence>
<evidence type="ECO:0000313" key="2">
    <source>
        <dbReference type="RefSeq" id="XP_055879209.1"/>
    </source>
</evidence>
<organism evidence="1 2">
    <name type="scientific">Biomphalaria glabrata</name>
    <name type="common">Bloodfluke planorb</name>
    <name type="synonym">Freshwater snail</name>
    <dbReference type="NCBI Taxonomy" id="6526"/>
    <lineage>
        <taxon>Eukaryota</taxon>
        <taxon>Metazoa</taxon>
        <taxon>Spiralia</taxon>
        <taxon>Lophotrochozoa</taxon>
        <taxon>Mollusca</taxon>
        <taxon>Gastropoda</taxon>
        <taxon>Heterobranchia</taxon>
        <taxon>Euthyneura</taxon>
        <taxon>Panpulmonata</taxon>
        <taxon>Hygrophila</taxon>
        <taxon>Lymnaeoidea</taxon>
        <taxon>Planorbidae</taxon>
        <taxon>Biomphalaria</taxon>
    </lineage>
</organism>
<sequence length="199" mass="22717">MDLWISFSLFTDLNQDSRSSHLHMDLNDLYICSESTNSNFMKISSDKIIQVDFRPFLTQAQLESGFETNWFKSDHLEELLKLLQPLLLSCNEGTVDNESKKKSPSKDCILTGSTIRVACLLKKQSTQNICLLTHFHNRKRTVTNKSYTSTGVSLHTEKVVAYICPRASSRSTHLTQLVANNETSKSSQDQDLSKYFRIK</sequence>
<gene>
    <name evidence="2" type="primary">LOC106065043</name>
</gene>
<name>A0A9W2ZW83_BIOGL</name>
<dbReference type="GeneID" id="106065043"/>
<dbReference type="Proteomes" id="UP001165740">
    <property type="component" value="Chromosome 3"/>
</dbReference>
<dbReference type="OMA" id="ICFICPR"/>
<dbReference type="OrthoDB" id="6100089at2759"/>
<dbReference type="RefSeq" id="XP_055879209.1">
    <property type="nucleotide sequence ID" value="XM_056023234.1"/>
</dbReference>